<reference evidence="3 4" key="1">
    <citation type="journal article" date="2018" name="J. Microbiol.">
        <title>Bacillus spongiae sp. nov., isolated from sponge of Jeju Island.</title>
        <authorList>
            <person name="Lee G.E."/>
            <person name="Im W.T."/>
            <person name="Park J.S."/>
        </authorList>
    </citation>
    <scope>NUCLEOTIDE SEQUENCE [LARGE SCALE GENOMIC DNA]</scope>
    <source>
        <strain evidence="3 4">135PIL107-10</strain>
    </source>
</reference>
<feature type="signal peptide" evidence="1">
    <location>
        <begin position="1"/>
        <end position="19"/>
    </location>
</feature>
<dbReference type="RefSeq" id="WP_336588171.1">
    <property type="nucleotide sequence ID" value="NZ_JBBAXC010000015.1"/>
</dbReference>
<evidence type="ECO:0000313" key="4">
    <source>
        <dbReference type="Proteomes" id="UP001312865"/>
    </source>
</evidence>
<protein>
    <recommendedName>
        <fullName evidence="2">YhfM-like domain-containing protein</fullName>
    </recommendedName>
</protein>
<dbReference type="EMBL" id="JBBAXC010000015">
    <property type="protein sequence ID" value="MEI5908723.1"/>
    <property type="molecule type" value="Genomic_DNA"/>
</dbReference>
<evidence type="ECO:0000256" key="1">
    <source>
        <dbReference type="SAM" id="SignalP"/>
    </source>
</evidence>
<dbReference type="Proteomes" id="UP001312865">
    <property type="component" value="Unassembled WGS sequence"/>
</dbReference>
<sequence length="149" mass="16899">MRKIILFLSITLLSVILFGCQSEENPTKKTEPNISDLKSEDNDNLIIEGEIEKISISKSKGVNPTVFEEDKVFETFKSIFSAAMKEPGDVNILNPEFYLDVVYTNDNQQSFHLWLGEKGQKSTLMNTDETTTIYTVPKEMTDKLIALVK</sequence>
<proteinExistence type="predicted"/>
<keyword evidence="4" id="KW-1185">Reference proteome</keyword>
<keyword evidence="1" id="KW-0732">Signal</keyword>
<evidence type="ECO:0000313" key="3">
    <source>
        <dbReference type="EMBL" id="MEI5908723.1"/>
    </source>
</evidence>
<comment type="caution">
    <text evidence="3">The sequence shown here is derived from an EMBL/GenBank/DDBJ whole genome shotgun (WGS) entry which is preliminary data.</text>
</comment>
<dbReference type="PROSITE" id="PS51257">
    <property type="entry name" value="PROKAR_LIPOPROTEIN"/>
    <property type="match status" value="1"/>
</dbReference>
<dbReference type="Pfam" id="PF26353">
    <property type="entry name" value="YhfM"/>
    <property type="match status" value="1"/>
</dbReference>
<name>A0ABU8HI29_9BACI</name>
<organism evidence="3 4">
    <name type="scientific">Bacillus spongiae</name>
    <dbReference type="NCBI Taxonomy" id="2683610"/>
    <lineage>
        <taxon>Bacteria</taxon>
        <taxon>Bacillati</taxon>
        <taxon>Bacillota</taxon>
        <taxon>Bacilli</taxon>
        <taxon>Bacillales</taxon>
        <taxon>Bacillaceae</taxon>
        <taxon>Bacillus</taxon>
    </lineage>
</organism>
<gene>
    <name evidence="3" type="ORF">WAK64_16875</name>
</gene>
<feature type="domain" description="YhfM-like" evidence="2">
    <location>
        <begin position="48"/>
        <end position="148"/>
    </location>
</feature>
<accession>A0ABU8HI29</accession>
<feature type="chain" id="PRO_5046002216" description="YhfM-like domain-containing protein" evidence="1">
    <location>
        <begin position="20"/>
        <end position="149"/>
    </location>
</feature>
<dbReference type="InterPro" id="IPR058780">
    <property type="entry name" value="YhfM-like_dom"/>
</dbReference>
<evidence type="ECO:0000259" key="2">
    <source>
        <dbReference type="Pfam" id="PF26353"/>
    </source>
</evidence>